<keyword evidence="6 10" id="KW-1133">Transmembrane helix</keyword>
<dbReference type="GO" id="GO:0006813">
    <property type="term" value="P:potassium ion transport"/>
    <property type="evidence" value="ECO:0007669"/>
    <property type="project" value="UniProtKB-KW"/>
</dbReference>
<dbReference type="Pfam" id="PF00999">
    <property type="entry name" value="Na_H_Exchanger"/>
    <property type="match status" value="1"/>
</dbReference>
<feature type="transmembrane region" description="Helical" evidence="10">
    <location>
        <begin position="519"/>
        <end position="538"/>
    </location>
</feature>
<feature type="transmembrane region" description="Helical" evidence="10">
    <location>
        <begin position="320"/>
        <end position="341"/>
    </location>
</feature>
<dbReference type="InterPro" id="IPR057291">
    <property type="entry name" value="CHX17_2nd"/>
</dbReference>
<accession>A0A2P5XFL9</accession>
<dbReference type="InterPro" id="IPR038770">
    <property type="entry name" value="Na+/solute_symporter_sf"/>
</dbReference>
<evidence type="ECO:0000256" key="9">
    <source>
        <dbReference type="ARBA" id="ARBA00038341"/>
    </source>
</evidence>
<evidence type="ECO:0000256" key="8">
    <source>
        <dbReference type="ARBA" id="ARBA00023136"/>
    </source>
</evidence>
<evidence type="ECO:0000313" key="15">
    <source>
        <dbReference type="Proteomes" id="UP000239757"/>
    </source>
</evidence>
<feature type="domain" description="Cation/H(+) antiporter central" evidence="12">
    <location>
        <begin position="598"/>
        <end position="718"/>
    </location>
</feature>
<evidence type="ECO:0000259" key="12">
    <source>
        <dbReference type="Pfam" id="PF23256"/>
    </source>
</evidence>
<dbReference type="Proteomes" id="UP000239757">
    <property type="component" value="Unassembled WGS sequence"/>
</dbReference>
<evidence type="ECO:0000256" key="10">
    <source>
        <dbReference type="SAM" id="Phobius"/>
    </source>
</evidence>
<dbReference type="GO" id="GO:0016020">
    <property type="term" value="C:membrane"/>
    <property type="evidence" value="ECO:0007669"/>
    <property type="project" value="UniProtKB-SubCell"/>
</dbReference>
<gene>
    <name evidence="14" type="ORF">GOBAR_AA18537</name>
</gene>
<organism evidence="14 15">
    <name type="scientific">Gossypium barbadense</name>
    <name type="common">Sea Island cotton</name>
    <name type="synonym">Hibiscus barbadensis</name>
    <dbReference type="NCBI Taxonomy" id="3634"/>
    <lineage>
        <taxon>Eukaryota</taxon>
        <taxon>Viridiplantae</taxon>
        <taxon>Streptophyta</taxon>
        <taxon>Embryophyta</taxon>
        <taxon>Tracheophyta</taxon>
        <taxon>Spermatophyta</taxon>
        <taxon>Magnoliopsida</taxon>
        <taxon>eudicotyledons</taxon>
        <taxon>Gunneridae</taxon>
        <taxon>Pentapetalae</taxon>
        <taxon>rosids</taxon>
        <taxon>malvids</taxon>
        <taxon>Malvales</taxon>
        <taxon>Malvaceae</taxon>
        <taxon>Malvoideae</taxon>
        <taxon>Gossypium</taxon>
    </lineage>
</organism>
<feature type="transmembrane region" description="Helical" evidence="10">
    <location>
        <begin position="252"/>
        <end position="274"/>
    </location>
</feature>
<evidence type="ECO:0000313" key="14">
    <source>
        <dbReference type="EMBL" id="PPS02127.1"/>
    </source>
</evidence>
<evidence type="ECO:0000256" key="5">
    <source>
        <dbReference type="ARBA" id="ARBA00022958"/>
    </source>
</evidence>
<evidence type="ECO:0000256" key="7">
    <source>
        <dbReference type="ARBA" id="ARBA00023065"/>
    </source>
</evidence>
<keyword evidence="2" id="KW-0813">Transport</keyword>
<dbReference type="Gene3D" id="1.20.1530.20">
    <property type="match status" value="2"/>
</dbReference>
<protein>
    <submittedName>
        <fullName evidence="14">Uncharacterized protein</fullName>
    </submittedName>
</protein>
<comment type="subcellular location">
    <subcellularLocation>
        <location evidence="1">Membrane</location>
        <topology evidence="1">Multi-pass membrane protein</topology>
    </subcellularLocation>
</comment>
<keyword evidence="4 10" id="KW-0812">Transmembrane</keyword>
<evidence type="ECO:0000256" key="6">
    <source>
        <dbReference type="ARBA" id="ARBA00022989"/>
    </source>
</evidence>
<evidence type="ECO:0000259" key="13">
    <source>
        <dbReference type="Pfam" id="PF23259"/>
    </source>
</evidence>
<name>A0A2P5XFL9_GOSBA</name>
<evidence type="ECO:0000256" key="3">
    <source>
        <dbReference type="ARBA" id="ARBA00022538"/>
    </source>
</evidence>
<dbReference type="Pfam" id="PF23259">
    <property type="entry name" value="CHX17_C"/>
    <property type="match status" value="1"/>
</dbReference>
<feature type="transmembrane region" description="Helical" evidence="10">
    <location>
        <begin position="456"/>
        <end position="480"/>
    </location>
</feature>
<dbReference type="Pfam" id="PF23256">
    <property type="entry name" value="CHX17_2nd"/>
    <property type="match status" value="1"/>
</dbReference>
<dbReference type="PANTHER" id="PTHR32468:SF17">
    <property type="entry name" value="CATION_H(+) ANTIPORTER 4"/>
    <property type="match status" value="1"/>
</dbReference>
<evidence type="ECO:0000256" key="2">
    <source>
        <dbReference type="ARBA" id="ARBA00022448"/>
    </source>
</evidence>
<sequence length="887" mass="99108">MANSNSSSYTTGMEETKRSTEVCLTFPPKVISPGLATILVEKDKDEKLMTYSGPRLHCQMVVIFVLTQIIHSLLKKLGLPLFISQILVYRPELYGLHLQEFHSALVWNPGGTTSVYNPDLKSVISPRVFAPENYNRFGSSARKVVMVRLGDKRLVFVGAKCLFLVVGQSPVVGDTRSAYVLPEERSKIDEGSTLRVTGVLALLHRDVYELFLTQLVTFRILTHYKDGRAGILLSPMLFSDRHSLVNISEDSVSVLGTVGALGFVFFLFLSGVKMDLSLTLKSGKKAICIGLLTVVVPLIFCMTTIKNLHPEGNEFSNKSFFLAVTYSGTSFPVIHSLLSELKILNSELGRLGLSAALIVMEWMVKRTPEAGQIKDMCFFIVVLAFMMSPRFTKLFRVYFLFGPFILGLAVPDGPPLGSALVEKLDPIISGLFLPIFATTCGLRFDPSYFKDSTKFAYHQAIGAVVTLLIKFVVSLLVPLLCKMPTRDSFALAFIMMSKGIDEMGSYSIMNDSRVISEDIFTHMTIVIILVASMVPILVKKLYDPSRKYLCFQKRTIMNSKLNQELRLISCVHVPSNVSSIINLFNASCLTRDSSIALDVLHLVKLSGQATPLFIGHHKQKKTQPNKSYSENVVLAFEQFERDNREAVSVNVFTAVSPPNLMYEDICNLAMDRLTSFIILPFHRRWYIDGTIESEDQTIRSLNFDILERAPCSIGILVEGRRNLKGSNVRDPLASNNSSSYNIAVIFMGGQDDREALALAKRISQDKNVSLTVIHFKAANSLGAILTENDRMLDDAMLSDIKQSKCLTYIEKQVKDGPETSNYLRSIVEDYQLIIVGRRYKRENPQTSGLQEWCEFQEIGIIGDLLSSADFIGNYSLLIVQQQQQRTT</sequence>
<dbReference type="EMBL" id="KZ664976">
    <property type="protein sequence ID" value="PPS02127.1"/>
    <property type="molecule type" value="Genomic_DNA"/>
</dbReference>
<feature type="transmembrane region" description="Helical" evidence="10">
    <location>
        <begin position="394"/>
        <end position="411"/>
    </location>
</feature>
<feature type="domain" description="Cation/H+ exchanger transmembrane" evidence="11">
    <location>
        <begin position="358"/>
        <end position="538"/>
    </location>
</feature>
<dbReference type="OrthoDB" id="1938353at2759"/>
<reference evidence="14 15" key="1">
    <citation type="submission" date="2015-01" db="EMBL/GenBank/DDBJ databases">
        <title>Genome of allotetraploid Gossypium barbadense reveals genomic plasticity and fiber elongation in cotton evolution.</title>
        <authorList>
            <person name="Chen X."/>
            <person name="Liu X."/>
            <person name="Zhao B."/>
            <person name="Zheng H."/>
            <person name="Hu Y."/>
            <person name="Lu G."/>
            <person name="Yang C."/>
            <person name="Chen J."/>
            <person name="Shan C."/>
            <person name="Zhang L."/>
            <person name="Zhou Y."/>
            <person name="Wang L."/>
            <person name="Guo W."/>
            <person name="Bai Y."/>
            <person name="Ruan J."/>
            <person name="Shangguan X."/>
            <person name="Mao Y."/>
            <person name="Jiang J."/>
            <person name="Zhu Y."/>
            <person name="Lei J."/>
            <person name="Kang H."/>
            <person name="Chen S."/>
            <person name="He X."/>
            <person name="Wang R."/>
            <person name="Wang Y."/>
            <person name="Chen J."/>
            <person name="Wang L."/>
            <person name="Yu S."/>
            <person name="Wang B."/>
            <person name="Wei J."/>
            <person name="Song S."/>
            <person name="Lu X."/>
            <person name="Gao Z."/>
            <person name="Gu W."/>
            <person name="Deng X."/>
            <person name="Ma D."/>
            <person name="Wang S."/>
            <person name="Liang W."/>
            <person name="Fang L."/>
            <person name="Cai C."/>
            <person name="Zhu X."/>
            <person name="Zhou B."/>
            <person name="Zhang Y."/>
            <person name="Chen Z."/>
            <person name="Xu S."/>
            <person name="Zhu R."/>
            <person name="Wang S."/>
            <person name="Zhang T."/>
            <person name="Zhao G."/>
        </authorList>
    </citation>
    <scope>NUCLEOTIDE SEQUENCE [LARGE SCALE GENOMIC DNA]</scope>
    <source>
        <strain evidence="15">cv. Xinhai21</strain>
        <tissue evidence="14">Leaf</tissue>
    </source>
</reference>
<dbReference type="GO" id="GO:0015297">
    <property type="term" value="F:antiporter activity"/>
    <property type="evidence" value="ECO:0007669"/>
    <property type="project" value="InterPro"/>
</dbReference>
<dbReference type="AlphaFoldDB" id="A0A2P5XFL9"/>
<proteinExistence type="inferred from homology"/>
<dbReference type="GO" id="GO:1902600">
    <property type="term" value="P:proton transmembrane transport"/>
    <property type="evidence" value="ECO:0007669"/>
    <property type="project" value="InterPro"/>
</dbReference>
<comment type="similarity">
    <text evidence="9">Belongs to the monovalent cation:proton antiporter 2 (CPA2) transporter (TC 2.A.37) family. CHX (TC 2.A.37.4) subfamily.</text>
</comment>
<evidence type="ECO:0000256" key="4">
    <source>
        <dbReference type="ARBA" id="ARBA00022692"/>
    </source>
</evidence>
<feature type="domain" description="Cation/H(+) antiporter C-terminal" evidence="13">
    <location>
        <begin position="740"/>
        <end position="882"/>
    </location>
</feature>
<dbReference type="GO" id="GO:0006885">
    <property type="term" value="P:regulation of pH"/>
    <property type="evidence" value="ECO:0007669"/>
    <property type="project" value="TreeGrafter"/>
</dbReference>
<dbReference type="InterPro" id="IPR050794">
    <property type="entry name" value="CPA2_transporter"/>
</dbReference>
<evidence type="ECO:0000256" key="1">
    <source>
        <dbReference type="ARBA" id="ARBA00004141"/>
    </source>
</evidence>
<keyword evidence="8 10" id="KW-0472">Membrane</keyword>
<feature type="transmembrane region" description="Helical" evidence="10">
    <location>
        <begin position="286"/>
        <end position="305"/>
    </location>
</feature>
<keyword evidence="7" id="KW-0406">Ion transport</keyword>
<keyword evidence="3" id="KW-0633">Potassium transport</keyword>
<dbReference type="InterPro" id="IPR006153">
    <property type="entry name" value="Cation/H_exchanger_TM"/>
</dbReference>
<dbReference type="PANTHER" id="PTHR32468">
    <property type="entry name" value="CATION/H + ANTIPORTER"/>
    <property type="match status" value="1"/>
</dbReference>
<keyword evidence="5" id="KW-0630">Potassium</keyword>
<dbReference type="GO" id="GO:0012505">
    <property type="term" value="C:endomembrane system"/>
    <property type="evidence" value="ECO:0007669"/>
    <property type="project" value="TreeGrafter"/>
</dbReference>
<dbReference type="InterPro" id="IPR057290">
    <property type="entry name" value="CHX17_C"/>
</dbReference>
<evidence type="ECO:0000259" key="11">
    <source>
        <dbReference type="Pfam" id="PF00999"/>
    </source>
</evidence>